<name>A0A9X1QUZ3_9CORY</name>
<dbReference type="Proteomes" id="UP001139336">
    <property type="component" value="Unassembled WGS sequence"/>
</dbReference>
<dbReference type="AlphaFoldDB" id="A0A9X1QUZ3"/>
<reference evidence="2" key="1">
    <citation type="submission" date="2022-01" db="EMBL/GenBank/DDBJ databases">
        <title>Corynebacterium sp. nov isolated from isolated from the feces of the greater white-fronted geese (Anser albifrons) at Poyang Lake, PR China.</title>
        <authorList>
            <person name="Liu Q."/>
        </authorList>
    </citation>
    <scope>NUCLEOTIDE SEQUENCE</scope>
    <source>
        <strain evidence="2">JCM 32435</strain>
    </source>
</reference>
<sequence length="258" mass="27631">MREFGLAPLSALQCAPDAFVRAAAQAGFDFVGLRVQAVTETEPQHDLRPGSPLHQATLRALEETGLHVKDTEFLCVTEHTTPADWEQALDTAASFGARTFTVSAGDPEEERLIDTLGAMARSAATRGIEVTVEPISYQAVRTIPQAVRVARAAGVKVLADILHLGRVGATPEEVASARDLIPMVQLCDAPAQAPATREGLVEEARGLRLAPGDGDLEIRGILDALPDIPLSVEAPHPRGAKDPRAWITYLAQQTKGWR</sequence>
<dbReference type="Pfam" id="PF01261">
    <property type="entry name" value="AP_endonuc_2"/>
    <property type="match status" value="1"/>
</dbReference>
<protein>
    <submittedName>
        <fullName evidence="2">Sugar phosphate isomerase/epimerase</fullName>
    </submittedName>
</protein>
<feature type="domain" description="Xylose isomerase-like TIM barrel" evidence="1">
    <location>
        <begin position="20"/>
        <end position="246"/>
    </location>
</feature>
<dbReference type="GO" id="GO:0016853">
    <property type="term" value="F:isomerase activity"/>
    <property type="evidence" value="ECO:0007669"/>
    <property type="project" value="UniProtKB-KW"/>
</dbReference>
<dbReference type="RefSeq" id="WP_236119623.1">
    <property type="nucleotide sequence ID" value="NZ_JAKGSI010000005.1"/>
</dbReference>
<dbReference type="InterPro" id="IPR013022">
    <property type="entry name" value="Xyl_isomerase-like_TIM-brl"/>
</dbReference>
<keyword evidence="3" id="KW-1185">Reference proteome</keyword>
<gene>
    <name evidence="2" type="ORF">L1O03_09950</name>
</gene>
<keyword evidence="2" id="KW-0413">Isomerase</keyword>
<dbReference type="SUPFAM" id="SSF51658">
    <property type="entry name" value="Xylose isomerase-like"/>
    <property type="match status" value="1"/>
</dbReference>
<evidence type="ECO:0000313" key="2">
    <source>
        <dbReference type="EMBL" id="MCF4007485.1"/>
    </source>
</evidence>
<dbReference type="PANTHER" id="PTHR12110">
    <property type="entry name" value="HYDROXYPYRUVATE ISOMERASE"/>
    <property type="match status" value="1"/>
</dbReference>
<organism evidence="2 3">
    <name type="scientific">Corynebacterium uropygiale</name>
    <dbReference type="NCBI Taxonomy" id="1775911"/>
    <lineage>
        <taxon>Bacteria</taxon>
        <taxon>Bacillati</taxon>
        <taxon>Actinomycetota</taxon>
        <taxon>Actinomycetes</taxon>
        <taxon>Mycobacteriales</taxon>
        <taxon>Corynebacteriaceae</taxon>
        <taxon>Corynebacterium</taxon>
    </lineage>
</organism>
<accession>A0A9X1QUZ3</accession>
<dbReference type="Gene3D" id="3.20.20.150">
    <property type="entry name" value="Divalent-metal-dependent TIM barrel enzymes"/>
    <property type="match status" value="1"/>
</dbReference>
<evidence type="ECO:0000259" key="1">
    <source>
        <dbReference type="Pfam" id="PF01261"/>
    </source>
</evidence>
<comment type="caution">
    <text evidence="2">The sequence shown here is derived from an EMBL/GenBank/DDBJ whole genome shotgun (WGS) entry which is preliminary data.</text>
</comment>
<proteinExistence type="predicted"/>
<dbReference type="InterPro" id="IPR036237">
    <property type="entry name" value="Xyl_isomerase-like_sf"/>
</dbReference>
<evidence type="ECO:0000313" key="3">
    <source>
        <dbReference type="Proteomes" id="UP001139336"/>
    </source>
</evidence>
<dbReference type="InterPro" id="IPR050312">
    <property type="entry name" value="IolE/XylAMocC-like"/>
</dbReference>
<dbReference type="PANTHER" id="PTHR12110:SF48">
    <property type="entry name" value="BLL3656 PROTEIN"/>
    <property type="match status" value="1"/>
</dbReference>
<dbReference type="EMBL" id="JAKGSI010000005">
    <property type="protein sequence ID" value="MCF4007485.1"/>
    <property type="molecule type" value="Genomic_DNA"/>
</dbReference>